<dbReference type="SUPFAM" id="SSF49373">
    <property type="entry name" value="Invasin/intimin cell-adhesion fragments"/>
    <property type="match status" value="1"/>
</dbReference>
<feature type="domain" description="DUF7948" evidence="4">
    <location>
        <begin position="47"/>
        <end position="201"/>
    </location>
</feature>
<evidence type="ECO:0000256" key="1">
    <source>
        <dbReference type="ARBA" id="ARBA00010116"/>
    </source>
</evidence>
<dbReference type="GO" id="GO:0030246">
    <property type="term" value="F:carbohydrate binding"/>
    <property type="evidence" value="ECO:0007669"/>
    <property type="project" value="InterPro"/>
</dbReference>
<protein>
    <submittedName>
        <fullName evidence="5">DUF11 domain-containing protein</fullName>
    </submittedName>
</protein>
<evidence type="ECO:0000256" key="2">
    <source>
        <dbReference type="SAM" id="SignalP"/>
    </source>
</evidence>
<feature type="signal peptide" evidence="2">
    <location>
        <begin position="1"/>
        <end position="25"/>
    </location>
</feature>
<keyword evidence="2" id="KW-0732">Signal</keyword>
<dbReference type="Pfam" id="PF13620">
    <property type="entry name" value="CarboxypepD_reg"/>
    <property type="match status" value="1"/>
</dbReference>
<evidence type="ECO:0000259" key="4">
    <source>
        <dbReference type="Pfam" id="PF25778"/>
    </source>
</evidence>
<dbReference type="InterPro" id="IPR010620">
    <property type="entry name" value="SBBP_repeat"/>
</dbReference>
<dbReference type="InterPro" id="IPR003344">
    <property type="entry name" value="Big_1_dom"/>
</dbReference>
<dbReference type="InterPro" id="IPR057708">
    <property type="entry name" value="DUF7948"/>
</dbReference>
<dbReference type="InterPro" id="IPR008964">
    <property type="entry name" value="Invasin/intimin_cell_adhesion"/>
</dbReference>
<name>A0A540VK78_9CHLR</name>
<dbReference type="InterPro" id="IPR047589">
    <property type="entry name" value="DUF11_rpt"/>
</dbReference>
<comment type="caution">
    <text evidence="5">The sequence shown here is derived from an EMBL/GenBank/DDBJ whole genome shotgun (WGS) entry which is preliminary data.</text>
</comment>
<dbReference type="Gene3D" id="2.120.10.30">
    <property type="entry name" value="TolB, C-terminal domain"/>
    <property type="match status" value="1"/>
</dbReference>
<dbReference type="PANTHER" id="PTHR35580">
    <property type="entry name" value="CELL SURFACE GLYCOPROTEIN (S-LAYER PROTEIN)-LIKE PROTEIN"/>
    <property type="match status" value="1"/>
</dbReference>
<feature type="domain" description="Big-1" evidence="3">
    <location>
        <begin position="824"/>
        <end position="917"/>
    </location>
</feature>
<evidence type="ECO:0000259" key="3">
    <source>
        <dbReference type="Pfam" id="PF02369"/>
    </source>
</evidence>
<dbReference type="PANTHER" id="PTHR35580:SF1">
    <property type="entry name" value="PHYTASE-LIKE DOMAIN-CONTAINING PROTEIN"/>
    <property type="match status" value="1"/>
</dbReference>
<accession>A0A540VK78</accession>
<dbReference type="Gene3D" id="2.60.40.10">
    <property type="entry name" value="Immunoglobulins"/>
    <property type="match status" value="2"/>
</dbReference>
<dbReference type="Pfam" id="PF25778">
    <property type="entry name" value="DUF7948"/>
    <property type="match status" value="1"/>
</dbReference>
<dbReference type="RefSeq" id="WP_141608718.1">
    <property type="nucleotide sequence ID" value="NZ_VIGC02000004.1"/>
</dbReference>
<dbReference type="Gene3D" id="2.60.40.1120">
    <property type="entry name" value="Carboxypeptidase-like, regulatory domain"/>
    <property type="match status" value="1"/>
</dbReference>
<dbReference type="InterPro" id="IPR013783">
    <property type="entry name" value="Ig-like_fold"/>
</dbReference>
<comment type="similarity">
    <text evidence="1">Belongs to the intimin/invasin family.</text>
</comment>
<reference evidence="5 6" key="1">
    <citation type="submission" date="2019-06" db="EMBL/GenBank/DDBJ databases">
        <title>Genome sequence of Litorilinea aerophila BAA-2444.</title>
        <authorList>
            <person name="Maclea K.S."/>
            <person name="Maurais E.G."/>
            <person name="Iannazzi L.C."/>
        </authorList>
    </citation>
    <scope>NUCLEOTIDE SEQUENCE [LARGE SCALE GENOMIC DNA]</scope>
    <source>
        <strain evidence="5 6">ATCC BAA-2444</strain>
    </source>
</reference>
<dbReference type="Pfam" id="PF02369">
    <property type="entry name" value="Big_1"/>
    <property type="match status" value="1"/>
</dbReference>
<evidence type="ECO:0000313" key="5">
    <source>
        <dbReference type="EMBL" id="TQE97122.1"/>
    </source>
</evidence>
<sequence length="1781" mass="190730">MKTKIWQIGILLSLLALTLSRPAAAQVGAGTGSDPAMPALGSSSVMFIENVGQFPEGVRFRVYGGDRALWLAEDALWISAVERAQGGTLERLRGEPANVEPANVQGVNLKLTFPGATPHPRLEPFGRLETSVNYFLGNDPEKWRTHVPVWSGVRYVDLYPGVDLEVTGEAGRWSWRLVTRAGADLSAVHLQVEGAEEEEVDVLATASGRQGLRLRTAVGDFTLPLLRVERANVERGNVERINAQTFEVTSPFSSAPWLPGPSVQAAGASDLAYATFLGGSGGDQSYAIAVDGSGNAYVTGWTDSPDFPATPGAYDSFHNGSSDAFVAKLSPTGNTLLYTSFLGGAGNEWGNDIIVDQNGNAYVTGTTDSYDFPVTLEAYDVSFNGNRDIFVAKLNPTGNNLLYATFLGGSNLDGGTGIDVDGNGNAYITGTTESSDFPTTPGAHDMGFNGYVDVFIAKLGSLGSNLAYATFLGGSSWDDGARIAVDTDGNAYITGTTSSFDFPVTPKAYNTSFNGGYHDIFVAKFSPIGSDLLYATFLGGNNEDFGSDIAVDPDGNALITGNTSSSDFPVTPGAYDTSLDGPSDVFVTKLGPEGGNVLYATFLGGSNWDLGTGIHVDENGNAYITGQTLSSDFPATPEVYDNSLNNGHNNYDNLDIFLVKLNPMENDLPYVTLLGGTDREESQDITIDKNGNIYVTGWTGSSDFPITPGAFDNVFDGDSDTFVVKLAPDVEPATHSVSGRVTNANGAPLSGVTITDDAGHTTTTDGDGRYTLSGLAEGTYTVTPAKEDFTFSPASRTVSVPPDATGVDFVGRSTAMVDPMRSVLYSQPDSVPADGASRASIVVQLLNAAGQPVPGKTVWLESSRGVLDLVEQPLLATDNNGRVVGSVRSTAPGTATIFATVLDDGIRLSRSTVVTFTTYAPPSGTFLHSIDRIVNIATDSLDYIKGDAQEIAEHGAYFRGEIGANAAQLAADFVFGMADVLGGLSQSGNLENLKLAFRLKCPGCYIPGTWNTQFANAHPRVYRLFELSFAKLGGTPPEELTELLGWGGLKFFTGELAGYSAKSLSKSIAKDQLRKHLFGVNDGTQTLLYPTVDRTAEELKDFLRERRSQLLANLPGMSEADQKTYEADLKLRTGALILLGQRLRYPRLTLTDLRRAHSERSNALANFVWRTSAKLLASYFLDGAGLVALGGSRTLLDTYVNAKNLGESIQMYNLAVSTLAGSPDILQQIHETASRGLLQILLRQDPNPATGRVQRIVHRSEGTGWGPFWNETDSWSEVHLENTSSNEVTFYVTARYRVDTSRFGLPWATIFTQEEATINLKPGTTGVVRLNYKKDSGTTGISPTQESDIEFVILGANDWGVYFVDSVISSWNPTRLSSSSAAASSAEQEAMPIDPPLSTYILPVPWRQQHEAQLWINNPFTSTVPVTVTQTLPAGIELLDAGGAVQSGSSITWHTVVNPTAMKVLTFTFGFPGAPGTEGMLPPATLSLVNPLDGQELTADSNAVAFQALWPFALDYALPRAVLPGEEVPVVVTVTNWLEENPVSGSLTIRVLDTLSNTVYTNSQPFEVPNGSEATVLFALPGTLAKGNYVVRGQVNAESASHEAFADLVQVGLPGPNLNYEVTPLGVVYPGDFLTYTLSFTNSLGFPLNNTVLTTSIPAGVTVLPQSITDGGTIEFGQVRWMLGTVENGEKVERSFVVKVNTEVVSSTKRLYLTSEPRLTADEIAPVLGITMLNTAIVPENSTQNVIYLPVVQTLYPNPREQRTESLKSLEWRIYLPWAGR</sequence>
<proteinExistence type="inferred from homology"/>
<dbReference type="InParanoid" id="A0A540VK78"/>
<dbReference type="InterPro" id="IPR011042">
    <property type="entry name" value="6-blade_b-propeller_TolB-like"/>
</dbReference>
<dbReference type="NCBIfam" id="TIGR01451">
    <property type="entry name" value="B_ant_repeat"/>
    <property type="match status" value="1"/>
</dbReference>
<organism evidence="5 6">
    <name type="scientific">Litorilinea aerophila</name>
    <dbReference type="NCBI Taxonomy" id="1204385"/>
    <lineage>
        <taxon>Bacteria</taxon>
        <taxon>Bacillati</taxon>
        <taxon>Chloroflexota</taxon>
        <taxon>Caldilineae</taxon>
        <taxon>Caldilineales</taxon>
        <taxon>Caldilineaceae</taxon>
        <taxon>Litorilinea</taxon>
    </lineage>
</organism>
<dbReference type="InterPro" id="IPR013784">
    <property type="entry name" value="Carb-bd-like_fold"/>
</dbReference>
<feature type="chain" id="PRO_5022142368" evidence="2">
    <location>
        <begin position="26"/>
        <end position="1781"/>
    </location>
</feature>
<dbReference type="Pfam" id="PF06739">
    <property type="entry name" value="SBBP"/>
    <property type="match status" value="7"/>
</dbReference>
<keyword evidence="6" id="KW-1185">Reference proteome</keyword>
<dbReference type="EMBL" id="VIGC01000004">
    <property type="protein sequence ID" value="TQE97122.1"/>
    <property type="molecule type" value="Genomic_DNA"/>
</dbReference>
<dbReference type="Proteomes" id="UP000317371">
    <property type="component" value="Unassembled WGS sequence"/>
</dbReference>
<dbReference type="InterPro" id="IPR052918">
    <property type="entry name" value="Motility_Chemotaxis_Reg"/>
</dbReference>
<dbReference type="SUPFAM" id="SSF49452">
    <property type="entry name" value="Starch-binding domain-like"/>
    <property type="match status" value="1"/>
</dbReference>
<evidence type="ECO:0000313" key="6">
    <source>
        <dbReference type="Proteomes" id="UP000317371"/>
    </source>
</evidence>
<dbReference type="OrthoDB" id="156443at2"/>
<gene>
    <name evidence="5" type="ORF">FKZ61_03605</name>
</gene>